<protein>
    <submittedName>
        <fullName evidence="3">Ku protein</fullName>
    </submittedName>
</protein>
<proteinExistence type="predicted"/>
<feature type="domain" description="Ku" evidence="2">
    <location>
        <begin position="11"/>
        <end position="85"/>
    </location>
</feature>
<dbReference type="InterPro" id="IPR006164">
    <property type="entry name" value="DNA_bd_Ku70/Ku80"/>
</dbReference>
<sequence>MHTVWKGSLSLGLLNIGIRLYSAVEEKDIKFLSLHRECLAPIKYKKIAPDCTDTEVSDEDVVKAYEYAPHKYIIVEEKELDTLQKNMNLD</sequence>
<reference evidence="3 4" key="1">
    <citation type="submission" date="2016-08" db="EMBL/GenBank/DDBJ databases">
        <authorList>
            <person name="Seilhamer J.J."/>
        </authorList>
    </citation>
    <scope>NUCLEOTIDE SEQUENCE [LARGE SCALE GENOMIC DNA]</scope>
    <source>
        <strain evidence="3 4">SDA_GO95</strain>
    </source>
</reference>
<dbReference type="Gene3D" id="2.40.290.10">
    <property type="match status" value="1"/>
</dbReference>
<organism evidence="3 4">
    <name type="scientific">Bacillus mycoides</name>
    <dbReference type="NCBI Taxonomy" id="1405"/>
    <lineage>
        <taxon>Bacteria</taxon>
        <taxon>Bacillati</taxon>
        <taxon>Bacillota</taxon>
        <taxon>Bacilli</taxon>
        <taxon>Bacillales</taxon>
        <taxon>Bacillaceae</taxon>
        <taxon>Bacillus</taxon>
        <taxon>Bacillus cereus group</taxon>
    </lineage>
</organism>
<dbReference type="PANTHER" id="PTHR41251:SF1">
    <property type="entry name" value="NON-HOMOLOGOUS END JOINING PROTEIN KU"/>
    <property type="match status" value="1"/>
</dbReference>
<evidence type="ECO:0000256" key="1">
    <source>
        <dbReference type="ARBA" id="ARBA00023125"/>
    </source>
</evidence>
<evidence type="ECO:0000313" key="3">
    <source>
        <dbReference type="EMBL" id="SCB71488.1"/>
    </source>
</evidence>
<evidence type="ECO:0000313" key="4">
    <source>
        <dbReference type="Proteomes" id="UP000195696"/>
    </source>
</evidence>
<dbReference type="InterPro" id="IPR016194">
    <property type="entry name" value="SPOC-like_C_dom_sf"/>
</dbReference>
<dbReference type="EMBL" id="FMAK01000066">
    <property type="protein sequence ID" value="SCB71488.1"/>
    <property type="molecule type" value="Genomic_DNA"/>
</dbReference>
<accession>A0A1G4EUF4</accession>
<dbReference type="Proteomes" id="UP000195696">
    <property type="component" value="Unassembled WGS sequence"/>
</dbReference>
<evidence type="ECO:0000259" key="2">
    <source>
        <dbReference type="Pfam" id="PF02735"/>
    </source>
</evidence>
<dbReference type="AlphaFoldDB" id="A0A1G4EUF4"/>
<dbReference type="SUPFAM" id="SSF100939">
    <property type="entry name" value="SPOC domain-like"/>
    <property type="match status" value="1"/>
</dbReference>
<dbReference type="GO" id="GO:0003690">
    <property type="term" value="F:double-stranded DNA binding"/>
    <property type="evidence" value="ECO:0007669"/>
    <property type="project" value="TreeGrafter"/>
</dbReference>
<dbReference type="Pfam" id="PF02735">
    <property type="entry name" value="Ku"/>
    <property type="match status" value="1"/>
</dbReference>
<dbReference type="InterPro" id="IPR009187">
    <property type="entry name" value="Prok_Ku"/>
</dbReference>
<keyword evidence="1" id="KW-0238">DNA-binding</keyword>
<gene>
    <name evidence="3" type="ORF">BWGO95_05725</name>
</gene>
<dbReference type="GO" id="GO:0006303">
    <property type="term" value="P:double-strand break repair via nonhomologous end joining"/>
    <property type="evidence" value="ECO:0007669"/>
    <property type="project" value="InterPro"/>
</dbReference>
<name>A0A1G4EUF4_BACMY</name>
<dbReference type="PANTHER" id="PTHR41251">
    <property type="entry name" value="NON-HOMOLOGOUS END JOINING PROTEIN KU"/>
    <property type="match status" value="1"/>
</dbReference>